<name>A0A5P8E648_9BACT</name>
<dbReference type="AlphaFoldDB" id="A0A5P8E648"/>
<gene>
    <name evidence="1" type="ORF">C7Y71_005350</name>
</gene>
<protein>
    <submittedName>
        <fullName evidence="1">Uncharacterized protein</fullName>
    </submittedName>
</protein>
<dbReference type="KEGG" id="alq:C7Y71_005350"/>
<dbReference type="Proteomes" id="UP000249375">
    <property type="component" value="Chromosome"/>
</dbReference>
<sequence>MFNYLYDIVNLNFGEEVENNWSVWDYDKIAIGDRYYMVKLGVGATGIIGTGFIDSSPMKGEDWSGKGRKIYYVNYEPTMMLNPDALPILSTTTLASRIPGFEWDYGHSGLVLDQADGELLNKLWEAFVEEHRAEFEKKATCGRYENDYIYWLRK</sequence>
<evidence type="ECO:0000313" key="1">
    <source>
        <dbReference type="EMBL" id="QFQ12483.1"/>
    </source>
</evidence>
<evidence type="ECO:0000313" key="2">
    <source>
        <dbReference type="Proteomes" id="UP000249375"/>
    </source>
</evidence>
<dbReference type="EMBL" id="CP033459">
    <property type="protein sequence ID" value="QFQ12483.1"/>
    <property type="molecule type" value="Genomic_DNA"/>
</dbReference>
<accession>A0A5P8E648</accession>
<reference evidence="1 2" key="1">
    <citation type="submission" date="2018-11" db="EMBL/GenBank/DDBJ databases">
        <authorList>
            <person name="Na S.W."/>
            <person name="Baik M."/>
        </authorList>
    </citation>
    <scope>NUCLEOTIDE SEQUENCE [LARGE SCALE GENOMIC DNA]</scope>
    <source>
        <strain evidence="1 2">E39</strain>
    </source>
</reference>
<keyword evidence="2" id="KW-1185">Reference proteome</keyword>
<organism evidence="1 2">
    <name type="scientific">Pseudoprevotella muciniphila</name>
    <dbReference type="NCBI Taxonomy" id="2133944"/>
    <lineage>
        <taxon>Bacteria</taxon>
        <taxon>Pseudomonadati</taxon>
        <taxon>Bacteroidota</taxon>
        <taxon>Bacteroidia</taxon>
        <taxon>Bacteroidales</taxon>
        <taxon>Prevotellaceae</taxon>
        <taxon>Pseudoprevotella</taxon>
    </lineage>
</organism>
<proteinExistence type="predicted"/>